<comment type="caution">
    <text evidence="5">The sequence shown here is derived from an EMBL/GenBank/DDBJ whole genome shotgun (WGS) entry which is preliminary data.</text>
</comment>
<dbReference type="Gene3D" id="1.50.10.100">
    <property type="entry name" value="Chondroitin AC/alginate lyase"/>
    <property type="match status" value="1"/>
</dbReference>
<dbReference type="AlphaFoldDB" id="A0AAD5HH35"/>
<dbReference type="Pfam" id="PF05426">
    <property type="entry name" value="Alginate_lyase"/>
    <property type="match status" value="1"/>
</dbReference>
<accession>A0AAD5HH35</accession>
<feature type="signal peptide" evidence="3">
    <location>
        <begin position="1"/>
        <end position="18"/>
    </location>
</feature>
<evidence type="ECO:0000256" key="2">
    <source>
        <dbReference type="ARBA" id="ARBA00023239"/>
    </source>
</evidence>
<dbReference type="InterPro" id="IPR008929">
    <property type="entry name" value="Chondroitin_lyas"/>
</dbReference>
<reference evidence="5" key="2">
    <citation type="journal article" date="2022" name="Proc. Natl. Acad. Sci. U.S.A.">
        <title>Diploid-dominant life cycles characterize the early evolution of Fungi.</title>
        <authorList>
            <person name="Amses K.R."/>
            <person name="Simmons D.R."/>
            <person name="Longcore J.E."/>
            <person name="Mondo S.J."/>
            <person name="Seto K."/>
            <person name="Jeronimo G.H."/>
            <person name="Bonds A.E."/>
            <person name="Quandt C.A."/>
            <person name="Davis W.J."/>
            <person name="Chang Y."/>
            <person name="Federici B.A."/>
            <person name="Kuo A."/>
            <person name="LaButti K."/>
            <person name="Pangilinan J."/>
            <person name="Andreopoulos W."/>
            <person name="Tritt A."/>
            <person name="Riley R."/>
            <person name="Hundley H."/>
            <person name="Johnson J."/>
            <person name="Lipzen A."/>
            <person name="Barry K."/>
            <person name="Lang B.F."/>
            <person name="Cuomo C.A."/>
            <person name="Buchler N.E."/>
            <person name="Grigoriev I.V."/>
            <person name="Spatafora J.W."/>
            <person name="Stajich J.E."/>
            <person name="James T.Y."/>
        </authorList>
    </citation>
    <scope>NUCLEOTIDE SEQUENCE</scope>
    <source>
        <strain evidence="5">AG</strain>
    </source>
</reference>
<evidence type="ECO:0000256" key="1">
    <source>
        <dbReference type="ARBA" id="ARBA00022729"/>
    </source>
</evidence>
<gene>
    <name evidence="5" type="ORF">K450DRAFT_227870</name>
</gene>
<proteinExistence type="predicted"/>
<keyword evidence="1 3" id="KW-0732">Signal</keyword>
<name>A0AAD5HH35_UMBRA</name>
<dbReference type="GO" id="GO:0016829">
    <property type="term" value="F:lyase activity"/>
    <property type="evidence" value="ECO:0007669"/>
    <property type="project" value="UniProtKB-KW"/>
</dbReference>
<feature type="domain" description="Alginate lyase" evidence="4">
    <location>
        <begin position="117"/>
        <end position="403"/>
    </location>
</feature>
<sequence length="459" mass="51119">MRRSVLAVLALLVVAVTSQTIDDLASVEDYYESLDLVTAFSDDSNSSTISIGTPGVGYHTAYTTIGGVQTDKINVDKLEMTRTEYQLGILSEELMRSITSLQKRVEVIMQENKTYTVTSTTTKPPNNNTHYYYSLAPYSWPNCTGIKAVVNKWTQCPWKSVDGKINPAGKSLSAGHSLTYLIRDGVDLATSYYLFGNSAHEQKYTDNIRTFFINRATYMAPNMNYSQVVPDGPEDDWIGSRMGVLDTHGLITLLSSAELMAQSGGTYWTDSDTKGLQKWVREYRTWMETSRLGIAESKGRNNHGTFYYAQIAAFSHYLGEANATRAAVNKYLDTIYDGQIMASGAQPLELSRAFSLHYSYYNLEALGALAKYAQSVGLNVFNSTNVHKASYRTAVNFLIKNTLSTKNSENPANFLPMLETSANVYGDDKTYNYTDAIKYIRNETGGGDLGAVWLLWTRQ</sequence>
<evidence type="ECO:0000313" key="6">
    <source>
        <dbReference type="Proteomes" id="UP001206595"/>
    </source>
</evidence>
<evidence type="ECO:0000259" key="4">
    <source>
        <dbReference type="Pfam" id="PF05426"/>
    </source>
</evidence>
<keyword evidence="2" id="KW-0456">Lyase</keyword>
<evidence type="ECO:0000313" key="5">
    <source>
        <dbReference type="EMBL" id="KAI8582196.1"/>
    </source>
</evidence>
<protein>
    <recommendedName>
        <fullName evidence="4">Alginate lyase domain-containing protein</fullName>
    </recommendedName>
</protein>
<dbReference type="SUPFAM" id="SSF48230">
    <property type="entry name" value="Chondroitin AC/alginate lyase"/>
    <property type="match status" value="1"/>
</dbReference>
<dbReference type="InterPro" id="IPR008397">
    <property type="entry name" value="Alginate_lyase_dom"/>
</dbReference>
<organism evidence="5 6">
    <name type="scientific">Umbelopsis ramanniana AG</name>
    <dbReference type="NCBI Taxonomy" id="1314678"/>
    <lineage>
        <taxon>Eukaryota</taxon>
        <taxon>Fungi</taxon>
        <taxon>Fungi incertae sedis</taxon>
        <taxon>Mucoromycota</taxon>
        <taxon>Mucoromycotina</taxon>
        <taxon>Umbelopsidomycetes</taxon>
        <taxon>Umbelopsidales</taxon>
        <taxon>Umbelopsidaceae</taxon>
        <taxon>Umbelopsis</taxon>
    </lineage>
</organism>
<dbReference type="GO" id="GO:0042597">
    <property type="term" value="C:periplasmic space"/>
    <property type="evidence" value="ECO:0007669"/>
    <property type="project" value="InterPro"/>
</dbReference>
<dbReference type="Proteomes" id="UP001206595">
    <property type="component" value="Unassembled WGS sequence"/>
</dbReference>
<evidence type="ECO:0000256" key="3">
    <source>
        <dbReference type="SAM" id="SignalP"/>
    </source>
</evidence>
<dbReference type="EMBL" id="MU620901">
    <property type="protein sequence ID" value="KAI8582196.1"/>
    <property type="molecule type" value="Genomic_DNA"/>
</dbReference>
<keyword evidence="6" id="KW-1185">Reference proteome</keyword>
<feature type="chain" id="PRO_5042297052" description="Alginate lyase domain-containing protein" evidence="3">
    <location>
        <begin position="19"/>
        <end position="459"/>
    </location>
</feature>
<dbReference type="RefSeq" id="XP_051447200.1">
    <property type="nucleotide sequence ID" value="XM_051586811.1"/>
</dbReference>
<reference evidence="5" key="1">
    <citation type="submission" date="2021-06" db="EMBL/GenBank/DDBJ databases">
        <authorList>
            <consortium name="DOE Joint Genome Institute"/>
            <person name="Mondo S.J."/>
            <person name="Amses K.R."/>
            <person name="Simmons D.R."/>
            <person name="Longcore J.E."/>
            <person name="Seto K."/>
            <person name="Alves G.H."/>
            <person name="Bonds A.E."/>
            <person name="Quandt C.A."/>
            <person name="Davis W.J."/>
            <person name="Chang Y."/>
            <person name="Letcher P.M."/>
            <person name="Powell M.J."/>
            <person name="Kuo A."/>
            <person name="Labutti K."/>
            <person name="Pangilinan J."/>
            <person name="Andreopoulos W."/>
            <person name="Tritt A."/>
            <person name="Riley R."/>
            <person name="Hundley H."/>
            <person name="Johnson J."/>
            <person name="Lipzen A."/>
            <person name="Barry K."/>
            <person name="Berbee M.L."/>
            <person name="Buchler N.E."/>
            <person name="Grigoriev I.V."/>
            <person name="Spatafora J.W."/>
            <person name="Stajich J.E."/>
            <person name="James T.Y."/>
        </authorList>
    </citation>
    <scope>NUCLEOTIDE SEQUENCE</scope>
    <source>
        <strain evidence="5">AG</strain>
    </source>
</reference>
<dbReference type="GeneID" id="75912159"/>